<dbReference type="GO" id="GO:0008270">
    <property type="term" value="F:zinc ion binding"/>
    <property type="evidence" value="ECO:0007669"/>
    <property type="project" value="TreeGrafter"/>
</dbReference>
<dbReference type="KEGG" id="acep:105627645"/>
<gene>
    <name evidence="3" type="primary">105627645</name>
</gene>
<evidence type="ECO:0000313" key="3">
    <source>
        <dbReference type="EnsemblMetazoa" id="XP_012064314.1"/>
    </source>
</evidence>
<dbReference type="Pfam" id="PF17900">
    <property type="entry name" value="Peptidase_M1_N"/>
    <property type="match status" value="1"/>
</dbReference>
<dbReference type="InterPro" id="IPR050344">
    <property type="entry name" value="Peptidase_M1_aminopeptidases"/>
</dbReference>
<dbReference type="InParanoid" id="A0A158P3F6"/>
<dbReference type="SUPFAM" id="SSF63737">
    <property type="entry name" value="Leukotriene A4 hydrolase N-terminal domain"/>
    <property type="match status" value="1"/>
</dbReference>
<feature type="signal peptide" evidence="1">
    <location>
        <begin position="1"/>
        <end position="18"/>
    </location>
</feature>
<dbReference type="GO" id="GO:0070006">
    <property type="term" value="F:metalloaminopeptidase activity"/>
    <property type="evidence" value="ECO:0007669"/>
    <property type="project" value="TreeGrafter"/>
</dbReference>
<dbReference type="GO" id="GO:0006508">
    <property type="term" value="P:proteolysis"/>
    <property type="evidence" value="ECO:0007669"/>
    <property type="project" value="TreeGrafter"/>
</dbReference>
<dbReference type="PANTHER" id="PTHR11533">
    <property type="entry name" value="PROTEASE M1 ZINC METALLOPROTEASE"/>
    <property type="match status" value="1"/>
</dbReference>
<dbReference type="Gene3D" id="3.30.2010.30">
    <property type="match status" value="1"/>
</dbReference>
<protein>
    <recommendedName>
        <fullName evidence="2">Aminopeptidase N-like N-terminal domain-containing protein</fullName>
    </recommendedName>
</protein>
<reference evidence="3" key="2">
    <citation type="submission" date="2016-04" db="UniProtKB">
        <authorList>
            <consortium name="EnsemblMetazoa"/>
        </authorList>
    </citation>
    <scope>IDENTIFICATION</scope>
</reference>
<dbReference type="GO" id="GO:0043171">
    <property type="term" value="P:peptide catabolic process"/>
    <property type="evidence" value="ECO:0007669"/>
    <property type="project" value="TreeGrafter"/>
</dbReference>
<sequence length="300" mass="34570">MLTCKIIYIVSAFVAIDAVAIQGTNLNDKEINYWLPNHTKPLFYVLKLNPHLISDNFTFDGEVLIHIKILNQTRIIMLHTKKLIIDEKAFFLKTNTGFDFYVPITYNSNNITEFLTLNFDKELSIGHYILYLKFAESEIDESDGKIWTHFEESPVISTYLVSFLIFDLRNISNSDGTINVWSRGSVISSASFAHEVAQKAAIELERYTNSSVRLAKIDHVALPDRYVIGYNKGMESWELITYSVDPVDLVYDISWNVVSRKQIQKMKALLDKLGMEVPQIMKFQEQNIDLIETIVNKIRV</sequence>
<dbReference type="OrthoDB" id="510539at2759"/>
<proteinExistence type="predicted"/>
<dbReference type="GO" id="GO:0005737">
    <property type="term" value="C:cytoplasm"/>
    <property type="evidence" value="ECO:0007669"/>
    <property type="project" value="TreeGrafter"/>
</dbReference>
<dbReference type="InterPro" id="IPR045357">
    <property type="entry name" value="Aminopeptidase_N-like_N"/>
</dbReference>
<name>A0A158P3F6_ATTCE</name>
<organism evidence="3 4">
    <name type="scientific">Atta cephalotes</name>
    <name type="common">Leafcutter ant</name>
    <dbReference type="NCBI Taxonomy" id="12957"/>
    <lineage>
        <taxon>Eukaryota</taxon>
        <taxon>Metazoa</taxon>
        <taxon>Ecdysozoa</taxon>
        <taxon>Arthropoda</taxon>
        <taxon>Hexapoda</taxon>
        <taxon>Insecta</taxon>
        <taxon>Pterygota</taxon>
        <taxon>Neoptera</taxon>
        <taxon>Endopterygota</taxon>
        <taxon>Hymenoptera</taxon>
        <taxon>Apocrita</taxon>
        <taxon>Aculeata</taxon>
        <taxon>Formicoidea</taxon>
        <taxon>Formicidae</taxon>
        <taxon>Myrmicinae</taxon>
        <taxon>Atta</taxon>
    </lineage>
</organism>
<dbReference type="PANTHER" id="PTHR11533:SF294">
    <property type="entry name" value="THYROTROPIN-RELEASING HORMONE-DEGRADING ECTOENZYME"/>
    <property type="match status" value="1"/>
</dbReference>
<dbReference type="Proteomes" id="UP000005205">
    <property type="component" value="Unassembled WGS sequence"/>
</dbReference>
<dbReference type="EnsemblMetazoa" id="XM_012208924.1">
    <property type="protein sequence ID" value="XP_012064314.1"/>
    <property type="gene ID" value="LOC105627645"/>
</dbReference>
<evidence type="ECO:0000313" key="4">
    <source>
        <dbReference type="Proteomes" id="UP000005205"/>
    </source>
</evidence>
<dbReference type="AlphaFoldDB" id="A0A158P3F6"/>
<dbReference type="EMBL" id="ADTU01007785">
    <property type="status" value="NOT_ANNOTATED_CDS"/>
    <property type="molecule type" value="Genomic_DNA"/>
</dbReference>
<dbReference type="EMBL" id="ADTU01007786">
    <property type="status" value="NOT_ANNOTATED_CDS"/>
    <property type="molecule type" value="Genomic_DNA"/>
</dbReference>
<dbReference type="InterPro" id="IPR042097">
    <property type="entry name" value="Aminopeptidase_N-like_N_sf"/>
</dbReference>
<evidence type="ECO:0000256" key="1">
    <source>
        <dbReference type="SAM" id="SignalP"/>
    </source>
</evidence>
<dbReference type="GO" id="GO:0005615">
    <property type="term" value="C:extracellular space"/>
    <property type="evidence" value="ECO:0007669"/>
    <property type="project" value="TreeGrafter"/>
</dbReference>
<feature type="domain" description="Aminopeptidase N-like N-terminal" evidence="2">
    <location>
        <begin position="41"/>
        <end position="134"/>
    </location>
</feature>
<evidence type="ECO:0000259" key="2">
    <source>
        <dbReference type="Pfam" id="PF17900"/>
    </source>
</evidence>
<dbReference type="Gene3D" id="2.60.40.1730">
    <property type="entry name" value="tricorn interacting facor f3 domain"/>
    <property type="match status" value="1"/>
</dbReference>
<feature type="chain" id="PRO_5007630031" description="Aminopeptidase N-like N-terminal domain-containing protein" evidence="1">
    <location>
        <begin position="19"/>
        <end position="300"/>
    </location>
</feature>
<dbReference type="GO" id="GO:0042277">
    <property type="term" value="F:peptide binding"/>
    <property type="evidence" value="ECO:0007669"/>
    <property type="project" value="TreeGrafter"/>
</dbReference>
<keyword evidence="1" id="KW-0732">Signal</keyword>
<keyword evidence="4" id="KW-1185">Reference proteome</keyword>
<reference evidence="4" key="1">
    <citation type="journal article" date="2011" name="PLoS Genet.">
        <title>The genome sequence of the leaf-cutter ant Atta cephalotes reveals insights into its obligate symbiotic lifestyle.</title>
        <authorList>
            <person name="Suen G."/>
            <person name="Teiling C."/>
            <person name="Li L."/>
            <person name="Holt C."/>
            <person name="Abouheif E."/>
            <person name="Bornberg-Bauer E."/>
            <person name="Bouffard P."/>
            <person name="Caldera E.J."/>
            <person name="Cash E."/>
            <person name="Cavanaugh A."/>
            <person name="Denas O."/>
            <person name="Elhaik E."/>
            <person name="Fave M.J."/>
            <person name="Gadau J."/>
            <person name="Gibson J.D."/>
            <person name="Graur D."/>
            <person name="Grubbs K.J."/>
            <person name="Hagen D.E."/>
            <person name="Harkins T.T."/>
            <person name="Helmkampf M."/>
            <person name="Hu H."/>
            <person name="Johnson B.R."/>
            <person name="Kim J."/>
            <person name="Marsh S.E."/>
            <person name="Moeller J.A."/>
            <person name="Munoz-Torres M.C."/>
            <person name="Murphy M.C."/>
            <person name="Naughton M.C."/>
            <person name="Nigam S."/>
            <person name="Overson R."/>
            <person name="Rajakumar R."/>
            <person name="Reese J.T."/>
            <person name="Scott J.J."/>
            <person name="Smith C.R."/>
            <person name="Tao S."/>
            <person name="Tsutsui N.D."/>
            <person name="Viljakainen L."/>
            <person name="Wissler L."/>
            <person name="Yandell M.D."/>
            <person name="Zimmer F."/>
            <person name="Taylor J."/>
            <person name="Slater S.C."/>
            <person name="Clifton S.W."/>
            <person name="Warren W.C."/>
            <person name="Elsik C.G."/>
            <person name="Smith C.D."/>
            <person name="Weinstock G.M."/>
            <person name="Gerardo N.M."/>
            <person name="Currie C.R."/>
        </authorList>
    </citation>
    <scope>NUCLEOTIDE SEQUENCE [LARGE SCALE GENOMIC DNA]</scope>
</reference>
<dbReference type="GO" id="GO:0016020">
    <property type="term" value="C:membrane"/>
    <property type="evidence" value="ECO:0007669"/>
    <property type="project" value="TreeGrafter"/>
</dbReference>
<accession>A0A158P3F6</accession>